<dbReference type="SUPFAM" id="SSF53850">
    <property type="entry name" value="Periplasmic binding protein-like II"/>
    <property type="match status" value="1"/>
</dbReference>
<keyword evidence="2" id="KW-0238">DNA-binding</keyword>
<evidence type="ECO:0000313" key="5">
    <source>
        <dbReference type="EMBL" id="QAY68133.1"/>
    </source>
</evidence>
<keyword evidence="6" id="KW-1185">Reference proteome</keyword>
<dbReference type="Gene3D" id="3.40.190.10">
    <property type="entry name" value="Periplasmic binding protein-like II"/>
    <property type="match status" value="1"/>
</dbReference>
<accession>A0A4P6F0K3</accession>
<comment type="subcellular location">
    <subcellularLocation>
        <location evidence="1">Cell membrane</location>
        <topology evidence="1">Lipid-anchor</topology>
    </subcellularLocation>
</comment>
<dbReference type="KEGG" id="pprt:ET464_18900"/>
<dbReference type="GO" id="GO:0005886">
    <property type="term" value="C:plasma membrane"/>
    <property type="evidence" value="ECO:0007669"/>
    <property type="project" value="UniProtKB-SubCell"/>
</dbReference>
<name>A0A4P6F0K3_9BACL</name>
<feature type="domain" description="Solute-binding protein family 5" evidence="3">
    <location>
        <begin position="174"/>
        <end position="455"/>
    </location>
</feature>
<dbReference type="PANTHER" id="PTHR30290:SF72">
    <property type="entry name" value="HTH-TYPE TRANSCRIPTIONAL REGULATOR SGRR"/>
    <property type="match status" value="1"/>
</dbReference>
<reference evidence="5 6" key="1">
    <citation type="submission" date="2019-01" db="EMBL/GenBank/DDBJ databases">
        <title>Genome sequencing of strain FW100M-2.</title>
        <authorList>
            <person name="Heo J."/>
            <person name="Kim S.-J."/>
            <person name="Kim J.-S."/>
            <person name="Hong S.-B."/>
            <person name="Kwon S.-W."/>
        </authorList>
    </citation>
    <scope>NUCLEOTIDE SEQUENCE [LARGE SCALE GENOMIC DNA]</scope>
    <source>
        <strain evidence="5 6">FW100M-2</strain>
    </source>
</reference>
<gene>
    <name evidence="5" type="ORF">ET464_18900</name>
</gene>
<dbReference type="InterPro" id="IPR039424">
    <property type="entry name" value="SBP_5"/>
</dbReference>
<evidence type="ECO:0000256" key="1">
    <source>
        <dbReference type="ARBA" id="ARBA00004193"/>
    </source>
</evidence>
<dbReference type="GO" id="GO:1904680">
    <property type="term" value="F:peptide transmembrane transporter activity"/>
    <property type="evidence" value="ECO:0007669"/>
    <property type="project" value="TreeGrafter"/>
</dbReference>
<evidence type="ECO:0000256" key="2">
    <source>
        <dbReference type="ARBA" id="ARBA00023125"/>
    </source>
</evidence>
<dbReference type="GO" id="GO:0015833">
    <property type="term" value="P:peptide transport"/>
    <property type="evidence" value="ECO:0007669"/>
    <property type="project" value="TreeGrafter"/>
</dbReference>
<dbReference type="OrthoDB" id="5894719at2"/>
<dbReference type="Pfam" id="PF00496">
    <property type="entry name" value="SBP_bac_5"/>
    <property type="match status" value="1"/>
</dbReference>
<dbReference type="GO" id="GO:0003677">
    <property type="term" value="F:DNA binding"/>
    <property type="evidence" value="ECO:0007669"/>
    <property type="project" value="UniProtKB-KW"/>
</dbReference>
<evidence type="ECO:0000313" key="6">
    <source>
        <dbReference type="Proteomes" id="UP000293568"/>
    </source>
</evidence>
<dbReference type="Gene3D" id="3.10.105.10">
    <property type="entry name" value="Dipeptide-binding Protein, Domain 3"/>
    <property type="match status" value="1"/>
</dbReference>
<sequence length="593" mass="67604">MQTLERYFTLYERFGKESAPGTPCEVSLGQIAEALFCTERNAKLIVRKLSDEGLICWQAGRGRGNRSRLTFKQDRAELLLVEAKAFAESGEYKKAFELLRLYGGSTGAGERFLEWMNGRFGFGKEQAEGRDVLRLPVYEPILTLDPAEAMFSLSGHLAIQLFDRLVQYDHESCKIVPALAHYWESAADGREWTFYLRKGIPFHNGKELTAADVVFTLNRLRGKRNSWIVRLVEQVEELSPRVVQIRLSKPNRLFLRFLCSVSMSVLPLHLAGQTEEQFWRLPVGTGPFRVERRSDERIVLQANAHYYLGRPHLDSVDIVVMPQAAKRPETWSWQQLLREPDQREVKPENSWAKKESESCCTLLLTWNMNKEGLHQHAAFRHAVDRLLDRTAMVAELGPNRAYAAEGYFYNGAGSSCSRDEENSGEVPAIRELLKEAGHDGTPVTLLTYNSHEAEAKWMVRRCTEAGIPMRIEVVSIDKVHEALSGADAIMHAIVFPEQEVCLIENYEQEGSFFKEYQPSGFLEWIKAKIDQAIGLEPAAERQAAFAAIENRLKAEARVSFLLHTKFYTNYHSSFKGVGFNQNGWVDFKDVWRA</sequence>
<organism evidence="5 6">
    <name type="scientific">Paenibacillus protaetiae</name>
    <dbReference type="NCBI Taxonomy" id="2509456"/>
    <lineage>
        <taxon>Bacteria</taxon>
        <taxon>Bacillati</taxon>
        <taxon>Bacillota</taxon>
        <taxon>Bacilli</taxon>
        <taxon>Bacillales</taxon>
        <taxon>Paenibacillaceae</taxon>
        <taxon>Paenibacillus</taxon>
    </lineage>
</organism>
<dbReference type="CDD" id="cd08507">
    <property type="entry name" value="PBP2_SgrR_like"/>
    <property type="match status" value="1"/>
</dbReference>
<dbReference type="InterPro" id="IPR025370">
    <property type="entry name" value="SgrR_HTH_N"/>
</dbReference>
<dbReference type="PROSITE" id="PS01040">
    <property type="entry name" value="SBP_BACTERIAL_5"/>
    <property type="match status" value="1"/>
</dbReference>
<dbReference type="RefSeq" id="WP_129443613.1">
    <property type="nucleotide sequence ID" value="NZ_CP035492.1"/>
</dbReference>
<dbReference type="InterPro" id="IPR000914">
    <property type="entry name" value="SBP_5_dom"/>
</dbReference>
<evidence type="ECO:0000259" key="3">
    <source>
        <dbReference type="Pfam" id="PF00496"/>
    </source>
</evidence>
<dbReference type="EMBL" id="CP035492">
    <property type="protein sequence ID" value="QAY68133.1"/>
    <property type="molecule type" value="Genomic_DNA"/>
</dbReference>
<protein>
    <submittedName>
        <fullName evidence="5">SgrR family transcriptional regulator</fullName>
    </submittedName>
</protein>
<dbReference type="PANTHER" id="PTHR30290">
    <property type="entry name" value="PERIPLASMIC BINDING COMPONENT OF ABC TRANSPORTER"/>
    <property type="match status" value="1"/>
</dbReference>
<dbReference type="Pfam" id="PF12793">
    <property type="entry name" value="SgrR_N"/>
    <property type="match status" value="1"/>
</dbReference>
<dbReference type="Proteomes" id="UP000293568">
    <property type="component" value="Chromosome"/>
</dbReference>
<proteinExistence type="predicted"/>
<evidence type="ECO:0000259" key="4">
    <source>
        <dbReference type="Pfam" id="PF12793"/>
    </source>
</evidence>
<dbReference type="AlphaFoldDB" id="A0A4P6F0K3"/>
<dbReference type="InterPro" id="IPR023765">
    <property type="entry name" value="SBP_5_CS"/>
</dbReference>
<feature type="domain" description="Transcriptional regulator SgrR N-terminal HTH" evidence="4">
    <location>
        <begin position="4"/>
        <end position="100"/>
    </location>
</feature>